<dbReference type="Proteomes" id="UP000887565">
    <property type="component" value="Unplaced"/>
</dbReference>
<protein>
    <submittedName>
        <fullName evidence="2">Uncharacterized protein</fullName>
    </submittedName>
</protein>
<evidence type="ECO:0000313" key="2">
    <source>
        <dbReference type="WBParaSite" id="nRc.2.0.1.t20751-RA"/>
    </source>
</evidence>
<evidence type="ECO:0000313" key="1">
    <source>
        <dbReference type="Proteomes" id="UP000887565"/>
    </source>
</evidence>
<dbReference type="AlphaFoldDB" id="A0A915J2R1"/>
<sequence>QNVEVKYSKINRHVVVASNRSKKTPLIRTNRNVFAIIEARNRSAMVKSSRIRSRAVGVWNRTRKTKKIPTRHNVFAITVEFVGSLELAKNLVDNNIKW</sequence>
<organism evidence="1 2">
    <name type="scientific">Romanomermis culicivorax</name>
    <name type="common">Nematode worm</name>
    <dbReference type="NCBI Taxonomy" id="13658"/>
    <lineage>
        <taxon>Eukaryota</taxon>
        <taxon>Metazoa</taxon>
        <taxon>Ecdysozoa</taxon>
        <taxon>Nematoda</taxon>
        <taxon>Enoplea</taxon>
        <taxon>Dorylaimia</taxon>
        <taxon>Mermithida</taxon>
        <taxon>Mermithoidea</taxon>
        <taxon>Mermithidae</taxon>
        <taxon>Romanomermis</taxon>
    </lineage>
</organism>
<reference evidence="2" key="1">
    <citation type="submission" date="2022-11" db="UniProtKB">
        <authorList>
            <consortium name="WormBaseParasite"/>
        </authorList>
    </citation>
    <scope>IDENTIFICATION</scope>
</reference>
<accession>A0A915J2R1</accession>
<proteinExistence type="predicted"/>
<keyword evidence="1" id="KW-1185">Reference proteome</keyword>
<dbReference type="WBParaSite" id="nRc.2.0.1.t20751-RA">
    <property type="protein sequence ID" value="nRc.2.0.1.t20751-RA"/>
    <property type="gene ID" value="nRc.2.0.1.g20751"/>
</dbReference>
<name>A0A915J2R1_ROMCU</name>